<feature type="domain" description="APS kinase" evidence="7">
    <location>
        <begin position="13"/>
        <end position="166"/>
    </location>
</feature>
<dbReference type="Pfam" id="PF01583">
    <property type="entry name" value="APS_kinase"/>
    <property type="match status" value="1"/>
</dbReference>
<evidence type="ECO:0000313" key="10">
    <source>
        <dbReference type="EMBL" id="CAI2361428.1"/>
    </source>
</evidence>
<dbReference type="GO" id="GO:0000103">
    <property type="term" value="P:sulfate assimilation"/>
    <property type="evidence" value="ECO:0007669"/>
    <property type="project" value="InterPro"/>
</dbReference>
<protein>
    <submittedName>
        <fullName evidence="10">Uncharacterized protein</fullName>
    </submittedName>
</protein>
<dbReference type="InterPro" id="IPR015947">
    <property type="entry name" value="PUA-like_sf"/>
</dbReference>
<dbReference type="HAMAP" id="MF_00065">
    <property type="entry name" value="Adenylyl_sulf_kinase"/>
    <property type="match status" value="1"/>
</dbReference>
<evidence type="ECO:0000256" key="2">
    <source>
        <dbReference type="ARBA" id="ARBA00022679"/>
    </source>
</evidence>
<evidence type="ECO:0000256" key="4">
    <source>
        <dbReference type="ARBA" id="ARBA00022741"/>
    </source>
</evidence>
<dbReference type="GO" id="GO:0004020">
    <property type="term" value="F:adenylylsulfate kinase activity"/>
    <property type="evidence" value="ECO:0007669"/>
    <property type="project" value="InterPro"/>
</dbReference>
<sequence>METIAERCKILSPCTIWLTGLSGAGKTTIAEALKKRIDEMTGSTNGTFVLDGDVVRQGLNKDLGFSAEDRTENIRRICEVSKLFALSGKICISSFISPYEKDRAFGKEIHEKEGLNFFEGYISASLEVCEGRDIKGLYKKAREGIIPNFTGVSDPYEVPENPDINIPTGDKTIQECVQQVIEFLANKGVLSAKSAYELDIEELYDLDDKLAEEAEELESIKIDEERIQFLHVLADGWAGKLKNFMNETQLLESLHYNTVTADDGEQFLQSVPITCHLTTEEMEKCQEKERIALRHKESNMVLAIIEKPTFFANRKEEISARVFGTLSKEHPKIQRIFEEGDYLVSGERLRVLSKITYEDGLDEYRLSPTQIMKIAQEKGADCIYGFQLRNPLHSGHVMLLNSTRDKLIERGYANPLLLLHPCGGWTKDDDVPLNIRMEQHQALISDGELSESQTILAIWPSPMFYAGPTEVLWHVASRLNAGVNYFIVGRDPAGIGHPELEGENLYDPFHGQKVLDLGKDKFHRTVEIMPFKVAAYNKVEKKMAFFDPSKAADFEFISGSKMRKLARDGETPPDGFMNPKGWEVLSNFYKSLSD</sequence>
<dbReference type="AlphaFoldDB" id="A0AAD1U3U6"/>
<dbReference type="Gene3D" id="3.40.50.300">
    <property type="entry name" value="P-loop containing nucleotide triphosphate hydrolases"/>
    <property type="match status" value="1"/>
</dbReference>
<comment type="pathway">
    <text evidence="1">Sulfur metabolism.</text>
</comment>
<dbReference type="Gene3D" id="3.40.50.620">
    <property type="entry name" value="HUPs"/>
    <property type="match status" value="1"/>
</dbReference>
<dbReference type="InterPro" id="IPR024951">
    <property type="entry name" value="Sulfurylase_cat_dom"/>
</dbReference>
<dbReference type="SUPFAM" id="SSF52540">
    <property type="entry name" value="P-loop containing nucleoside triphosphate hydrolases"/>
    <property type="match status" value="1"/>
</dbReference>
<dbReference type="InterPro" id="IPR002891">
    <property type="entry name" value="APS"/>
</dbReference>
<keyword evidence="11" id="KW-1185">Reference proteome</keyword>
<evidence type="ECO:0000259" key="7">
    <source>
        <dbReference type="Pfam" id="PF01583"/>
    </source>
</evidence>
<feature type="domain" description="Sulphate adenylyltransferase catalytic" evidence="8">
    <location>
        <begin position="363"/>
        <end position="586"/>
    </location>
</feature>
<keyword evidence="3" id="KW-0548">Nucleotidyltransferase</keyword>
<dbReference type="NCBIfam" id="TIGR00455">
    <property type="entry name" value="apsK"/>
    <property type="match status" value="1"/>
</dbReference>
<dbReference type="Proteomes" id="UP001295684">
    <property type="component" value="Unassembled WGS sequence"/>
</dbReference>
<dbReference type="Pfam" id="PF01747">
    <property type="entry name" value="ATP-sulfurylase"/>
    <property type="match status" value="1"/>
</dbReference>
<keyword evidence="5" id="KW-0418">Kinase</keyword>
<dbReference type="FunFam" id="3.40.50.620:FF:000006">
    <property type="entry name" value="bifunctional 3'-phosphoadenosine 5'-phosphosulfate synthase 1"/>
    <property type="match status" value="1"/>
</dbReference>
<evidence type="ECO:0000259" key="9">
    <source>
        <dbReference type="Pfam" id="PF14306"/>
    </source>
</evidence>
<evidence type="ECO:0000313" key="11">
    <source>
        <dbReference type="Proteomes" id="UP001295684"/>
    </source>
</evidence>
<dbReference type="InterPro" id="IPR027417">
    <property type="entry name" value="P-loop_NTPase"/>
</dbReference>
<feature type="domain" description="ATP-sulfurylase PUA-like" evidence="9">
    <location>
        <begin position="208"/>
        <end position="347"/>
    </location>
</feature>
<dbReference type="InterPro" id="IPR025980">
    <property type="entry name" value="ATP-Sase_PUA-like_dom"/>
</dbReference>
<evidence type="ECO:0000259" key="8">
    <source>
        <dbReference type="Pfam" id="PF01747"/>
    </source>
</evidence>
<dbReference type="CDD" id="cd02027">
    <property type="entry name" value="APSK"/>
    <property type="match status" value="1"/>
</dbReference>
<name>A0AAD1U3U6_EUPCR</name>
<keyword evidence="4" id="KW-0547">Nucleotide-binding</keyword>
<dbReference type="EMBL" id="CAMPGE010002619">
    <property type="protein sequence ID" value="CAI2361428.1"/>
    <property type="molecule type" value="Genomic_DNA"/>
</dbReference>
<accession>A0AAD1U3U6</accession>
<organism evidence="10 11">
    <name type="scientific">Euplotes crassus</name>
    <dbReference type="NCBI Taxonomy" id="5936"/>
    <lineage>
        <taxon>Eukaryota</taxon>
        <taxon>Sar</taxon>
        <taxon>Alveolata</taxon>
        <taxon>Ciliophora</taxon>
        <taxon>Intramacronucleata</taxon>
        <taxon>Spirotrichea</taxon>
        <taxon>Hypotrichia</taxon>
        <taxon>Euplotida</taxon>
        <taxon>Euplotidae</taxon>
        <taxon>Moneuplotes</taxon>
    </lineage>
</organism>
<dbReference type="InterPro" id="IPR014729">
    <property type="entry name" value="Rossmann-like_a/b/a_fold"/>
</dbReference>
<dbReference type="GO" id="GO:0050428">
    <property type="term" value="P:3'-phosphoadenosine 5'-phosphosulfate biosynthetic process"/>
    <property type="evidence" value="ECO:0007669"/>
    <property type="project" value="TreeGrafter"/>
</dbReference>
<dbReference type="SUPFAM" id="SSF52374">
    <property type="entry name" value="Nucleotidylyl transferase"/>
    <property type="match status" value="1"/>
</dbReference>
<evidence type="ECO:0000256" key="3">
    <source>
        <dbReference type="ARBA" id="ARBA00022695"/>
    </source>
</evidence>
<dbReference type="GO" id="GO:0004781">
    <property type="term" value="F:sulfate adenylyltransferase (ATP) activity"/>
    <property type="evidence" value="ECO:0007669"/>
    <property type="project" value="InterPro"/>
</dbReference>
<evidence type="ECO:0000256" key="6">
    <source>
        <dbReference type="ARBA" id="ARBA00022840"/>
    </source>
</evidence>
<evidence type="ECO:0000256" key="5">
    <source>
        <dbReference type="ARBA" id="ARBA00022777"/>
    </source>
</evidence>
<proteinExistence type="inferred from homology"/>
<reference evidence="10" key="1">
    <citation type="submission" date="2023-07" db="EMBL/GenBank/DDBJ databases">
        <authorList>
            <consortium name="AG Swart"/>
            <person name="Singh M."/>
            <person name="Singh A."/>
            <person name="Seah K."/>
            <person name="Emmerich C."/>
        </authorList>
    </citation>
    <scope>NUCLEOTIDE SEQUENCE</scope>
    <source>
        <strain evidence="10">DP1</strain>
    </source>
</reference>
<dbReference type="InterPro" id="IPR059117">
    <property type="entry name" value="APS_kinase_dom"/>
</dbReference>
<dbReference type="GO" id="GO:0005524">
    <property type="term" value="F:ATP binding"/>
    <property type="evidence" value="ECO:0007669"/>
    <property type="project" value="UniProtKB-KW"/>
</dbReference>
<dbReference type="Pfam" id="PF14306">
    <property type="entry name" value="PUA_2"/>
    <property type="match status" value="1"/>
</dbReference>
<dbReference type="SUPFAM" id="SSF88697">
    <property type="entry name" value="PUA domain-like"/>
    <property type="match status" value="1"/>
</dbReference>
<dbReference type="Gene3D" id="3.10.400.10">
    <property type="entry name" value="Sulfate adenylyltransferase"/>
    <property type="match status" value="1"/>
</dbReference>
<evidence type="ECO:0000256" key="1">
    <source>
        <dbReference type="ARBA" id="ARBA00004678"/>
    </source>
</evidence>
<dbReference type="PANTHER" id="PTHR11055">
    <property type="entry name" value="BIFUNCTIONAL 3'-PHOSPHOADENOSINE 5'-PHOSPHOSULFATE SYNTHASE"/>
    <property type="match status" value="1"/>
</dbReference>
<keyword evidence="6" id="KW-0067">ATP-binding</keyword>
<gene>
    <name evidence="10" type="ORF">ECRASSUSDP1_LOCUS2739</name>
</gene>
<dbReference type="NCBIfam" id="NF003013">
    <property type="entry name" value="PRK03846.1"/>
    <property type="match status" value="1"/>
</dbReference>
<comment type="caution">
    <text evidence="10">The sequence shown here is derived from an EMBL/GenBank/DDBJ whole genome shotgun (WGS) entry which is preliminary data.</text>
</comment>
<keyword evidence="2" id="KW-0808">Transferase</keyword>
<dbReference type="PANTHER" id="PTHR11055:SF1">
    <property type="entry name" value="PAPS SYNTHETASE, ISOFORM D"/>
    <property type="match status" value="1"/>
</dbReference>